<evidence type="ECO:0000313" key="6">
    <source>
        <dbReference type="Proteomes" id="UP001485043"/>
    </source>
</evidence>
<proteinExistence type="inferred from homology"/>
<evidence type="ECO:0000256" key="4">
    <source>
        <dbReference type="SAM" id="MobiDB-lite"/>
    </source>
</evidence>
<dbReference type="AlphaFoldDB" id="A0AAW1SNK7"/>
<protein>
    <submittedName>
        <fullName evidence="5">Uncharacterized protein</fullName>
    </submittedName>
</protein>
<comment type="subcellular location">
    <subcellularLocation>
        <location evidence="1">Nucleus</location>
    </subcellularLocation>
</comment>
<dbReference type="Proteomes" id="UP001485043">
    <property type="component" value="Unassembled WGS sequence"/>
</dbReference>
<feature type="compositionally biased region" description="Low complexity" evidence="4">
    <location>
        <begin position="281"/>
        <end position="290"/>
    </location>
</feature>
<comment type="caution">
    <text evidence="5">The sequence shown here is derived from an EMBL/GenBank/DDBJ whole genome shotgun (WGS) entry which is preliminary data.</text>
</comment>
<comment type="similarity">
    <text evidence="2">Belongs to the eukaryotic/archaeal RNase P protein component 3 family.</text>
</comment>
<dbReference type="GO" id="GO:0003723">
    <property type="term" value="F:RNA binding"/>
    <property type="evidence" value="ECO:0007669"/>
    <property type="project" value="TreeGrafter"/>
</dbReference>
<evidence type="ECO:0000256" key="2">
    <source>
        <dbReference type="ARBA" id="ARBA00007331"/>
    </source>
</evidence>
<dbReference type="PANTHER" id="PTHR13031">
    <property type="entry name" value="RIBONUCLEASE P SUBUNIT P30"/>
    <property type="match status" value="1"/>
</dbReference>
<dbReference type="GO" id="GO:0005655">
    <property type="term" value="C:nucleolar ribonuclease P complex"/>
    <property type="evidence" value="ECO:0007669"/>
    <property type="project" value="TreeGrafter"/>
</dbReference>
<name>A0AAW1SNK7_9CHLO</name>
<dbReference type="InterPro" id="IPR016195">
    <property type="entry name" value="Pol/histidinol_Pase-like"/>
</dbReference>
<evidence type="ECO:0000313" key="5">
    <source>
        <dbReference type="EMBL" id="KAK9849017.1"/>
    </source>
</evidence>
<dbReference type="SUPFAM" id="SSF89550">
    <property type="entry name" value="PHP domain-like"/>
    <property type="match status" value="1"/>
</dbReference>
<reference evidence="5 6" key="1">
    <citation type="journal article" date="2024" name="Nat. Commun.">
        <title>Phylogenomics reveals the evolutionary origins of lichenization in chlorophyte algae.</title>
        <authorList>
            <person name="Puginier C."/>
            <person name="Libourel C."/>
            <person name="Otte J."/>
            <person name="Skaloud P."/>
            <person name="Haon M."/>
            <person name="Grisel S."/>
            <person name="Petersen M."/>
            <person name="Berrin J.G."/>
            <person name="Delaux P.M."/>
            <person name="Dal Grande F."/>
            <person name="Keller J."/>
        </authorList>
    </citation>
    <scope>NUCLEOTIDE SEQUENCE [LARGE SCALE GENOMIC DNA]</scope>
    <source>
        <strain evidence="5 6">SAG 2523</strain>
    </source>
</reference>
<dbReference type="PANTHER" id="PTHR13031:SF0">
    <property type="entry name" value="RIBONUCLEASE P PROTEIN SUBUNIT P30"/>
    <property type="match status" value="1"/>
</dbReference>
<accession>A0AAW1SNK7</accession>
<dbReference type="Gene3D" id="3.20.20.140">
    <property type="entry name" value="Metal-dependent hydrolases"/>
    <property type="match status" value="1"/>
</dbReference>
<keyword evidence="3" id="KW-0819">tRNA processing</keyword>
<dbReference type="GO" id="GO:0008033">
    <property type="term" value="P:tRNA processing"/>
    <property type="evidence" value="ECO:0007669"/>
    <property type="project" value="UniProtKB-KW"/>
</dbReference>
<keyword evidence="6" id="KW-1185">Reference proteome</keyword>
<dbReference type="EMBL" id="JALJOV010001367">
    <property type="protein sequence ID" value="KAK9849017.1"/>
    <property type="molecule type" value="Genomic_DNA"/>
</dbReference>
<organism evidence="5 6">
    <name type="scientific">Apatococcus fuscideae</name>
    <dbReference type="NCBI Taxonomy" id="2026836"/>
    <lineage>
        <taxon>Eukaryota</taxon>
        <taxon>Viridiplantae</taxon>
        <taxon>Chlorophyta</taxon>
        <taxon>core chlorophytes</taxon>
        <taxon>Trebouxiophyceae</taxon>
        <taxon>Chlorellales</taxon>
        <taxon>Chlorellaceae</taxon>
        <taxon>Apatococcus</taxon>
    </lineage>
</organism>
<dbReference type="InterPro" id="IPR002738">
    <property type="entry name" value="RNase_P_p30"/>
</dbReference>
<evidence type="ECO:0000256" key="1">
    <source>
        <dbReference type="ARBA" id="ARBA00004123"/>
    </source>
</evidence>
<dbReference type="Pfam" id="PF01876">
    <property type="entry name" value="RNase_P_p30"/>
    <property type="match status" value="1"/>
</dbReference>
<feature type="region of interest" description="Disordered" evidence="4">
    <location>
        <begin position="276"/>
        <end position="309"/>
    </location>
</feature>
<gene>
    <name evidence="5" type="ORF">WJX84_005773</name>
</gene>
<sequence>MFCDLCLPEHEDLYVQRDRLTMVLRLGYDVIATDHLATGRLTPQDRCRLQPLSSEAILAGPGGEQALLVRKALPWAASPAQDLKQLKRLTLSTDDPAAAAQAFAGGASSRAETAGYDLLAVQPLSERLLQQACSSLQVDIVSLDMSHRLPFKLRPKVLAPAVDRGVMFEISYACCLRDDTSRRMLFSNATALARATRGQNVILSSGARTAFELRSPYDVINLATLFGLPERHAKTAISTRCEQLLAAASLRSFHKGVIKIEEVGPAVNLPKLEGSMHKDAASSSSPSCSALGKRKSGRGSAVTANAVAK</sequence>
<evidence type="ECO:0000256" key="3">
    <source>
        <dbReference type="ARBA" id="ARBA00022694"/>
    </source>
</evidence>